<evidence type="ECO:0000313" key="2">
    <source>
        <dbReference type="Proteomes" id="UP001233999"/>
    </source>
</evidence>
<dbReference type="EMBL" id="JASPKZ010003089">
    <property type="protein sequence ID" value="KAJ9593889.1"/>
    <property type="molecule type" value="Genomic_DNA"/>
</dbReference>
<keyword evidence="2" id="KW-1185">Reference proteome</keyword>
<name>A0AAD8A7H4_DIPPU</name>
<comment type="caution">
    <text evidence="1">The sequence shown here is derived from an EMBL/GenBank/DDBJ whole genome shotgun (WGS) entry which is preliminary data.</text>
</comment>
<organism evidence="1 2">
    <name type="scientific">Diploptera punctata</name>
    <name type="common">Pacific beetle cockroach</name>
    <dbReference type="NCBI Taxonomy" id="6984"/>
    <lineage>
        <taxon>Eukaryota</taxon>
        <taxon>Metazoa</taxon>
        <taxon>Ecdysozoa</taxon>
        <taxon>Arthropoda</taxon>
        <taxon>Hexapoda</taxon>
        <taxon>Insecta</taxon>
        <taxon>Pterygota</taxon>
        <taxon>Neoptera</taxon>
        <taxon>Polyneoptera</taxon>
        <taxon>Dictyoptera</taxon>
        <taxon>Blattodea</taxon>
        <taxon>Blaberoidea</taxon>
        <taxon>Blaberidae</taxon>
        <taxon>Diplopterinae</taxon>
        <taxon>Diploptera</taxon>
    </lineage>
</organism>
<gene>
    <name evidence="1" type="ORF">L9F63_014684</name>
</gene>
<feature type="non-terminal residue" evidence="1">
    <location>
        <position position="66"/>
    </location>
</feature>
<dbReference type="Proteomes" id="UP001233999">
    <property type="component" value="Unassembled WGS sequence"/>
</dbReference>
<dbReference type="AlphaFoldDB" id="A0AAD8A7H4"/>
<proteinExistence type="predicted"/>
<reference evidence="1" key="2">
    <citation type="submission" date="2023-05" db="EMBL/GenBank/DDBJ databases">
        <authorList>
            <person name="Fouks B."/>
        </authorList>
    </citation>
    <scope>NUCLEOTIDE SEQUENCE</scope>
    <source>
        <strain evidence="1">Stay&amp;Tobe</strain>
        <tissue evidence="1">Testes</tissue>
    </source>
</reference>
<feature type="non-terminal residue" evidence="1">
    <location>
        <position position="1"/>
    </location>
</feature>
<accession>A0AAD8A7H4</accession>
<sequence>VTSTVRLARSPKEIKIAYQESSDYRKSLGNGFPKKTITSLSVFSGVFSTFSRGRVLVKAAVLVPMI</sequence>
<protein>
    <submittedName>
        <fullName evidence="1">Uncharacterized protein</fullName>
    </submittedName>
</protein>
<reference evidence="1" key="1">
    <citation type="journal article" date="2023" name="IScience">
        <title>Live-bearing cockroach genome reveals convergent evolutionary mechanisms linked to viviparity in insects and beyond.</title>
        <authorList>
            <person name="Fouks B."/>
            <person name="Harrison M.C."/>
            <person name="Mikhailova A.A."/>
            <person name="Marchal E."/>
            <person name="English S."/>
            <person name="Carruthers M."/>
            <person name="Jennings E.C."/>
            <person name="Chiamaka E.L."/>
            <person name="Frigard R.A."/>
            <person name="Pippel M."/>
            <person name="Attardo G.M."/>
            <person name="Benoit J.B."/>
            <person name="Bornberg-Bauer E."/>
            <person name="Tobe S.S."/>
        </authorList>
    </citation>
    <scope>NUCLEOTIDE SEQUENCE</scope>
    <source>
        <strain evidence="1">Stay&amp;Tobe</strain>
    </source>
</reference>
<evidence type="ECO:0000313" key="1">
    <source>
        <dbReference type="EMBL" id="KAJ9593889.1"/>
    </source>
</evidence>